<dbReference type="EMBL" id="LACI01002314">
    <property type="protein sequence ID" value="KJU82446.1"/>
    <property type="molecule type" value="Genomic_DNA"/>
</dbReference>
<reference evidence="1 2" key="1">
    <citation type="submission" date="2015-02" db="EMBL/GenBank/DDBJ databases">
        <title>Single-cell genomics of uncultivated deep-branching MTB reveals a conserved set of magnetosome genes.</title>
        <authorList>
            <person name="Kolinko S."/>
            <person name="Richter M."/>
            <person name="Glockner F.O."/>
            <person name="Brachmann A."/>
            <person name="Schuler D."/>
        </authorList>
    </citation>
    <scope>NUCLEOTIDE SEQUENCE [LARGE SCALE GENOMIC DNA]</scope>
    <source>
        <strain evidence="1">TM-1</strain>
    </source>
</reference>
<keyword evidence="2" id="KW-1185">Reference proteome</keyword>
<evidence type="ECO:0000313" key="2">
    <source>
        <dbReference type="Proteomes" id="UP000033423"/>
    </source>
</evidence>
<organism evidence="1 2">
    <name type="scientific">Candidatus Magnetobacterium bavaricum</name>
    <dbReference type="NCBI Taxonomy" id="29290"/>
    <lineage>
        <taxon>Bacteria</taxon>
        <taxon>Pseudomonadati</taxon>
        <taxon>Nitrospirota</taxon>
        <taxon>Thermodesulfovibrionia</taxon>
        <taxon>Thermodesulfovibrionales</taxon>
        <taxon>Candidatus Magnetobacteriaceae</taxon>
        <taxon>Candidatus Magnetobacterium</taxon>
    </lineage>
</organism>
<comment type="caution">
    <text evidence="1">The sequence shown here is derived from an EMBL/GenBank/DDBJ whole genome shotgun (WGS) entry which is preliminary data.</text>
</comment>
<dbReference type="Proteomes" id="UP000033423">
    <property type="component" value="Unassembled WGS sequence"/>
</dbReference>
<dbReference type="AlphaFoldDB" id="A0A0F3GKN2"/>
<evidence type="ECO:0000313" key="1">
    <source>
        <dbReference type="EMBL" id="KJU82446.1"/>
    </source>
</evidence>
<name>A0A0F3GKN2_9BACT</name>
<proteinExistence type="predicted"/>
<protein>
    <submittedName>
        <fullName evidence="1">Transposase</fullName>
    </submittedName>
</protein>
<accession>A0A0F3GKN2</accession>
<sequence>MSALAMMFFQEPSILAFQKNLGKKHRRNNLRTLFNVDSIPKDNQMRDVMDNIDGKKIAPAFNAYFNSLQRGKYLEKYLFLGNYYLVAMDGSEYFSSDKICCPGCLEKEHKNGTKTFSHQIIQAAIIHPDMKQVIPSTFAVKK</sequence>
<gene>
    <name evidence="1" type="ORF">MBAV_005360</name>
</gene>